<sequence>MLNSIIGNALSNLQEANMKTFEFKVGQVFSGKIQHLYPNNMAMVQAGSHSFIAKLQIPMEAGKNYWFQVTSIDGEVHLKQLVSQSNADNQSTAVLSQLSISSTKQHRELVSFFTKEHIPFTKEMVTNMGSWLKEVPDMNKGMQTIKAMITNQFPISQDVFRSLTAAEQPITFHSLLNNLLTQLKNEPQVPSTQSMSAIIHSILESNHLHLAEKVIRQLTNLGQQQNEAANRILQKIGFVLEPSIADRQQIDLNENANPAKPSSMITKETLESALHKLQPLLFSDLEQGVANISKEEADLLKQLLNQANQDVDRADILSQLKATINKLGMFYENEIGQADSFNVEDSLKPLLVQYLQEVDQHSKIRDNVELLLMKMNGQQILSVEQTAIQQILFQIPFQFPHHQSELTFQWTGKKTEDGKIDSNFCKILFYLQLQYLGDILIEMNVQHRIVTLKVSNEHPYLKQMAQPFMPALKAGLEQLNYTLSSVHYLPFAAHSAKQPNSVHNAYTNFKGVDIRI</sequence>
<dbReference type="Proteomes" id="UP000476934">
    <property type="component" value="Unassembled WGS sequence"/>
</dbReference>
<dbReference type="RefSeq" id="WP_163173539.1">
    <property type="nucleotide sequence ID" value="NZ_JAAIWK010000007.1"/>
</dbReference>
<accession>A0A6M0P511</accession>
<name>A0A6M0P511_9BACI</name>
<evidence type="ECO:0008006" key="3">
    <source>
        <dbReference type="Google" id="ProtNLM"/>
    </source>
</evidence>
<organism evidence="1 2">
    <name type="scientific">Heyndrickxia ginsengihumi</name>
    <dbReference type="NCBI Taxonomy" id="363870"/>
    <lineage>
        <taxon>Bacteria</taxon>
        <taxon>Bacillati</taxon>
        <taxon>Bacillota</taxon>
        <taxon>Bacilli</taxon>
        <taxon>Bacillales</taxon>
        <taxon>Bacillaceae</taxon>
        <taxon>Heyndrickxia</taxon>
    </lineage>
</organism>
<dbReference type="AlphaFoldDB" id="A0A6M0P511"/>
<evidence type="ECO:0000313" key="1">
    <source>
        <dbReference type="EMBL" id="NEY19597.1"/>
    </source>
</evidence>
<comment type="caution">
    <text evidence="1">The sequence shown here is derived from an EMBL/GenBank/DDBJ whole genome shotgun (WGS) entry which is preliminary data.</text>
</comment>
<keyword evidence="2" id="KW-1185">Reference proteome</keyword>
<protein>
    <recommendedName>
        <fullName evidence="3">Flagellar hook-length control protein FliK</fullName>
    </recommendedName>
</protein>
<gene>
    <name evidence="1" type="ORF">G4D61_06390</name>
</gene>
<dbReference type="EMBL" id="JAAIWK010000007">
    <property type="protein sequence ID" value="NEY19597.1"/>
    <property type="molecule type" value="Genomic_DNA"/>
</dbReference>
<proteinExistence type="predicted"/>
<reference evidence="1 2" key="1">
    <citation type="submission" date="2020-02" db="EMBL/GenBank/DDBJ databases">
        <authorList>
            <person name="Feng H."/>
        </authorList>
    </citation>
    <scope>NUCLEOTIDE SEQUENCE [LARGE SCALE GENOMIC DNA]</scope>
    <source>
        <strain evidence="1 2">Gsoil 114</strain>
    </source>
</reference>
<reference evidence="1 2" key="2">
    <citation type="submission" date="2020-03" db="EMBL/GenBank/DDBJ databases">
        <title>Bacillus aquiflavi sp. nov., isolated from yellow water of strong flavor Chinese baijiu in Yibin region of China.</title>
        <authorList>
            <person name="Xie J."/>
        </authorList>
    </citation>
    <scope>NUCLEOTIDE SEQUENCE [LARGE SCALE GENOMIC DNA]</scope>
    <source>
        <strain evidence="1 2">Gsoil 114</strain>
    </source>
</reference>
<evidence type="ECO:0000313" key="2">
    <source>
        <dbReference type="Proteomes" id="UP000476934"/>
    </source>
</evidence>